<name>A0ABQ7GCF1_DUNSA</name>
<evidence type="ECO:0000313" key="3">
    <source>
        <dbReference type="Proteomes" id="UP000815325"/>
    </source>
</evidence>
<dbReference type="Proteomes" id="UP000815325">
    <property type="component" value="Unassembled WGS sequence"/>
</dbReference>
<dbReference type="EMBL" id="MU069884">
    <property type="protein sequence ID" value="KAF5832289.1"/>
    <property type="molecule type" value="Genomic_DNA"/>
</dbReference>
<organism evidence="2 3">
    <name type="scientific">Dunaliella salina</name>
    <name type="common">Green alga</name>
    <name type="synonym">Protococcus salinus</name>
    <dbReference type="NCBI Taxonomy" id="3046"/>
    <lineage>
        <taxon>Eukaryota</taxon>
        <taxon>Viridiplantae</taxon>
        <taxon>Chlorophyta</taxon>
        <taxon>core chlorophytes</taxon>
        <taxon>Chlorophyceae</taxon>
        <taxon>CS clade</taxon>
        <taxon>Chlamydomonadales</taxon>
        <taxon>Dunaliellaceae</taxon>
        <taxon>Dunaliella</taxon>
    </lineage>
</organism>
<gene>
    <name evidence="2" type="ORF">DUNSADRAFT_11854</name>
</gene>
<feature type="coiled-coil region" evidence="1">
    <location>
        <begin position="147"/>
        <end position="188"/>
    </location>
</feature>
<protein>
    <recommendedName>
        <fullName evidence="4">Encoded protein</fullName>
    </recommendedName>
</protein>
<proteinExistence type="predicted"/>
<reference evidence="2" key="1">
    <citation type="submission" date="2017-08" db="EMBL/GenBank/DDBJ databases">
        <authorList>
            <person name="Polle J.E."/>
            <person name="Barry K."/>
            <person name="Cushman J."/>
            <person name="Schmutz J."/>
            <person name="Tran D."/>
            <person name="Hathwaick L.T."/>
            <person name="Yim W.C."/>
            <person name="Jenkins J."/>
            <person name="Mckie-Krisberg Z.M."/>
            <person name="Prochnik S."/>
            <person name="Lindquist E."/>
            <person name="Dockter R.B."/>
            <person name="Adam C."/>
            <person name="Molina H."/>
            <person name="Bunkerborg J."/>
            <person name="Jin E."/>
            <person name="Buchheim M."/>
            <person name="Magnuson J."/>
        </authorList>
    </citation>
    <scope>NUCLEOTIDE SEQUENCE</scope>
    <source>
        <strain evidence="2">CCAP 19/18</strain>
    </source>
</reference>
<evidence type="ECO:0000256" key="1">
    <source>
        <dbReference type="SAM" id="Coils"/>
    </source>
</evidence>
<accession>A0ABQ7GCF1</accession>
<evidence type="ECO:0008006" key="4">
    <source>
        <dbReference type="Google" id="ProtNLM"/>
    </source>
</evidence>
<comment type="caution">
    <text evidence="2">The sequence shown here is derived from an EMBL/GenBank/DDBJ whole genome shotgun (WGS) entry which is preliminary data.</text>
</comment>
<evidence type="ECO:0000313" key="2">
    <source>
        <dbReference type="EMBL" id="KAF5832289.1"/>
    </source>
</evidence>
<keyword evidence="3" id="KW-1185">Reference proteome</keyword>
<keyword evidence="1" id="KW-0175">Coiled coil</keyword>
<sequence length="191" mass="21417">MGLDIKGIVIGISKIGCSDGTVFGLVIPNSAGDANRLVPYRRQTRTQTCSQGFREYRVGFKQRFMGNGVFQRVLQWIRFTCNGSPSEPSFIYGIKPLFEPIGDPEKVCTEGFTGISFDYTPSGPLSSLELLCDPIGVPTPTPSPPSSRKLLKEVKKLLKEEKEEEEEEKLLEEEKKLLEEENEEEIRSLLI</sequence>